<accession>A0A2A7S4Z8</accession>
<dbReference type="Pfam" id="PF00582">
    <property type="entry name" value="Usp"/>
    <property type="match status" value="2"/>
</dbReference>
<gene>
    <name evidence="2" type="ORF">CRM94_28625</name>
</gene>
<dbReference type="InterPro" id="IPR006015">
    <property type="entry name" value="Universal_stress_UspA"/>
</dbReference>
<dbReference type="RefSeq" id="WP_098154000.1">
    <property type="nucleotide sequence ID" value="NZ_CADEVR010000004.1"/>
</dbReference>
<dbReference type="EMBL" id="PDDY01000004">
    <property type="protein sequence ID" value="PEH38365.1"/>
    <property type="molecule type" value="Genomic_DNA"/>
</dbReference>
<dbReference type="PRINTS" id="PR01438">
    <property type="entry name" value="UNVRSLSTRESS"/>
</dbReference>
<organism evidence="2 3">
    <name type="scientific">Burkholderia gladioli</name>
    <name type="common">Pseudomonas marginata</name>
    <name type="synonym">Phytomonas marginata</name>
    <dbReference type="NCBI Taxonomy" id="28095"/>
    <lineage>
        <taxon>Bacteria</taxon>
        <taxon>Pseudomonadati</taxon>
        <taxon>Pseudomonadota</taxon>
        <taxon>Betaproteobacteria</taxon>
        <taxon>Burkholderiales</taxon>
        <taxon>Burkholderiaceae</taxon>
        <taxon>Burkholderia</taxon>
    </lineage>
</organism>
<sequence length="279" mass="30517">MSYQTILVHLDTSARAHARLDIALRLAKRFDAWLIALYAVHTPDPGSFEVMAGSAEYYIDHARERKERHGAIKRLFHAELNRAEVKGEWIDAVEPANRSVVSHAHYADLVIAGQDDPNDPETFIDDRFPETIVMSAGRPVLLIPMRGEFPVLGNRVLVGWDGGREATRAVHDALPFLEGARQTLLVTVNGLTDEPPGSRIPGADIACHLARHGAVVEVQELVRGPSASIGDVLMSRASETGADLLVMGAYSHARWREIVLGGTTRTALSSMTLPVLMSH</sequence>
<dbReference type="Proteomes" id="UP000220629">
    <property type="component" value="Unassembled WGS sequence"/>
</dbReference>
<dbReference type="SUPFAM" id="SSF52402">
    <property type="entry name" value="Adenine nucleotide alpha hydrolases-like"/>
    <property type="match status" value="2"/>
</dbReference>
<protein>
    <submittedName>
        <fullName evidence="2">Universal stress protein UspA</fullName>
    </submittedName>
</protein>
<dbReference type="PANTHER" id="PTHR46268:SF15">
    <property type="entry name" value="UNIVERSAL STRESS PROTEIN HP_0031"/>
    <property type="match status" value="1"/>
</dbReference>
<dbReference type="AlphaFoldDB" id="A0A2A7S4Z8"/>
<comment type="similarity">
    <text evidence="1">Belongs to the universal stress protein A family.</text>
</comment>
<dbReference type="PANTHER" id="PTHR46268">
    <property type="entry name" value="STRESS RESPONSE PROTEIN NHAX"/>
    <property type="match status" value="1"/>
</dbReference>
<name>A0A2A7S4Z8_BURGA</name>
<evidence type="ECO:0000313" key="3">
    <source>
        <dbReference type="Proteomes" id="UP000220629"/>
    </source>
</evidence>
<evidence type="ECO:0000256" key="1">
    <source>
        <dbReference type="ARBA" id="ARBA00008791"/>
    </source>
</evidence>
<evidence type="ECO:0000313" key="2">
    <source>
        <dbReference type="EMBL" id="PEH38365.1"/>
    </source>
</evidence>
<proteinExistence type="inferred from homology"/>
<dbReference type="Gene3D" id="3.40.50.12370">
    <property type="match status" value="1"/>
</dbReference>
<dbReference type="InterPro" id="IPR006016">
    <property type="entry name" value="UspA"/>
</dbReference>
<dbReference type="CDD" id="cd00293">
    <property type="entry name" value="USP-like"/>
    <property type="match status" value="1"/>
</dbReference>
<reference evidence="3" key="1">
    <citation type="submission" date="2017-09" db="EMBL/GenBank/DDBJ databases">
        <title>FDA dAtabase for Regulatory Grade micrObial Sequences (FDA-ARGOS): Supporting development and validation of Infectious Disease Dx tests.</title>
        <authorList>
            <person name="Minogue T."/>
            <person name="Wolcott M."/>
            <person name="Wasieloski L."/>
            <person name="Aguilar W."/>
            <person name="Moore D."/>
            <person name="Tallon L."/>
            <person name="Sadzewicz L."/>
            <person name="Ott S."/>
            <person name="Zhao X."/>
            <person name="Nagaraj S."/>
            <person name="Vavikolanu K."/>
            <person name="Aluvathingal J."/>
            <person name="Nadendla S."/>
            <person name="Sichtig H."/>
        </authorList>
    </citation>
    <scope>NUCLEOTIDE SEQUENCE [LARGE SCALE GENOMIC DNA]</scope>
    <source>
        <strain evidence="3">FDAARGOS_390</strain>
    </source>
</reference>
<comment type="caution">
    <text evidence="2">The sequence shown here is derived from an EMBL/GenBank/DDBJ whole genome shotgun (WGS) entry which is preliminary data.</text>
</comment>